<reference evidence="2 3" key="1">
    <citation type="submission" date="2020-03" db="EMBL/GenBank/DDBJ databases">
        <title>Roseomonas selenitidurans sp. nov. isolated from soil.</title>
        <authorList>
            <person name="Liu H."/>
        </authorList>
    </citation>
    <scope>NUCLEOTIDE SEQUENCE [LARGE SCALE GENOMIC DNA]</scope>
    <source>
        <strain evidence="2 3">JCM 15073</strain>
    </source>
</reference>
<evidence type="ECO:0000313" key="2">
    <source>
        <dbReference type="EMBL" id="NKE48611.1"/>
    </source>
</evidence>
<protein>
    <submittedName>
        <fullName evidence="2">NAD(P)/FAD-dependent oxidoreductase</fullName>
    </submittedName>
</protein>
<dbReference type="Pfam" id="PF01494">
    <property type="entry name" value="FAD_binding_3"/>
    <property type="match status" value="1"/>
</dbReference>
<feature type="domain" description="FAD-binding" evidence="1">
    <location>
        <begin position="6"/>
        <end position="317"/>
    </location>
</feature>
<name>A0ABX1F889_9PROT</name>
<evidence type="ECO:0000259" key="1">
    <source>
        <dbReference type="Pfam" id="PF01494"/>
    </source>
</evidence>
<dbReference type="SUPFAM" id="SSF51905">
    <property type="entry name" value="FAD/NAD(P)-binding domain"/>
    <property type="match status" value="1"/>
</dbReference>
<evidence type="ECO:0000313" key="3">
    <source>
        <dbReference type="Proteomes" id="UP000765160"/>
    </source>
</evidence>
<gene>
    <name evidence="2" type="ORF">HB662_27835</name>
</gene>
<dbReference type="RefSeq" id="WP_168055180.1">
    <property type="nucleotide sequence ID" value="NZ_JAATJR010000011.1"/>
</dbReference>
<dbReference type="InterPro" id="IPR002938">
    <property type="entry name" value="FAD-bd"/>
</dbReference>
<keyword evidence="3" id="KW-1185">Reference proteome</keyword>
<dbReference type="PANTHER" id="PTHR42685">
    <property type="entry name" value="GERANYLGERANYL DIPHOSPHATE REDUCTASE"/>
    <property type="match status" value="1"/>
</dbReference>
<proteinExistence type="predicted"/>
<dbReference type="PANTHER" id="PTHR42685:SF22">
    <property type="entry name" value="CONDITIONED MEDIUM FACTOR RECEPTOR 1"/>
    <property type="match status" value="1"/>
</dbReference>
<sequence>MNLHNYDALVIGARCAGAATAMLMARRGMKVLLIDRTAYGTDTMSTHALMRGAVLQLHRWGLLPRLREVATPAVRSSSFHYGEECITVPIRDADGVDALYAPRRTVLDSALVDAAAEAGVEIRHRHHLVALMRSGPEERVVGAVIQDAEGRPQQIGAGLVVGADGIASLVARLVQAPVLRQAQACTAVVYGYWSGLERDGYHWHYLPGASAGVIPTNADQHCVFISVPPPRMRSAAREDGLSWYRAVLREVAPALAQQLGAAQLASRLSAFAGRRGHLRQASGPGWALVGDAGYFKDPLTAHGITDALRDADLLAEAAATGTHAAMARYAATRDALSVPLFEATEAIAAFDWDLDTLKRHHQALNGAMKREVAFLAARSPFLQRTKEIMT</sequence>
<dbReference type="Gene3D" id="3.50.50.60">
    <property type="entry name" value="FAD/NAD(P)-binding domain"/>
    <property type="match status" value="1"/>
</dbReference>
<dbReference type="PRINTS" id="PR00420">
    <property type="entry name" value="RNGMNOXGNASE"/>
</dbReference>
<dbReference type="Proteomes" id="UP000765160">
    <property type="component" value="Unassembled WGS sequence"/>
</dbReference>
<dbReference type="InterPro" id="IPR036188">
    <property type="entry name" value="FAD/NAD-bd_sf"/>
</dbReference>
<dbReference type="InterPro" id="IPR050407">
    <property type="entry name" value="Geranylgeranyl_reductase"/>
</dbReference>
<organism evidence="2 3">
    <name type="scientific">Falsiroseomonas frigidaquae</name>
    <dbReference type="NCBI Taxonomy" id="487318"/>
    <lineage>
        <taxon>Bacteria</taxon>
        <taxon>Pseudomonadati</taxon>
        <taxon>Pseudomonadota</taxon>
        <taxon>Alphaproteobacteria</taxon>
        <taxon>Acetobacterales</taxon>
        <taxon>Roseomonadaceae</taxon>
        <taxon>Falsiroseomonas</taxon>
    </lineage>
</organism>
<comment type="caution">
    <text evidence="2">The sequence shown here is derived from an EMBL/GenBank/DDBJ whole genome shotgun (WGS) entry which is preliminary data.</text>
</comment>
<accession>A0ABX1F889</accession>
<dbReference type="EMBL" id="JAAVTX010000011">
    <property type="protein sequence ID" value="NKE48611.1"/>
    <property type="molecule type" value="Genomic_DNA"/>
</dbReference>